<name>A0A0N4YNT4_NIPBR</name>
<dbReference type="EMBL" id="UYSL01023745">
    <property type="protein sequence ID" value="VDL82633.1"/>
    <property type="molecule type" value="Genomic_DNA"/>
</dbReference>
<feature type="compositionally biased region" description="Acidic residues" evidence="1">
    <location>
        <begin position="114"/>
        <end position="124"/>
    </location>
</feature>
<gene>
    <name evidence="3" type="ORF">NBR_LOCUS18905</name>
</gene>
<dbReference type="Proteomes" id="UP000271162">
    <property type="component" value="Unassembled WGS sequence"/>
</dbReference>
<protein>
    <submittedName>
        <fullName evidence="3 5">Uncharacterized protein</fullName>
    </submittedName>
</protein>
<keyword evidence="2" id="KW-0472">Membrane</keyword>
<dbReference type="AlphaFoldDB" id="A0A0N4YNT4"/>
<feature type="region of interest" description="Disordered" evidence="1">
    <location>
        <begin position="1"/>
        <end position="124"/>
    </location>
</feature>
<keyword evidence="2" id="KW-1133">Transmembrane helix</keyword>
<feature type="transmembrane region" description="Helical" evidence="2">
    <location>
        <begin position="160"/>
        <end position="182"/>
    </location>
</feature>
<feature type="compositionally biased region" description="Basic residues" evidence="1">
    <location>
        <begin position="47"/>
        <end position="59"/>
    </location>
</feature>
<organism evidence="5">
    <name type="scientific">Nippostrongylus brasiliensis</name>
    <name type="common">Rat hookworm</name>
    <dbReference type="NCBI Taxonomy" id="27835"/>
    <lineage>
        <taxon>Eukaryota</taxon>
        <taxon>Metazoa</taxon>
        <taxon>Ecdysozoa</taxon>
        <taxon>Nematoda</taxon>
        <taxon>Chromadorea</taxon>
        <taxon>Rhabditida</taxon>
        <taxon>Rhabditina</taxon>
        <taxon>Rhabditomorpha</taxon>
        <taxon>Strongyloidea</taxon>
        <taxon>Heligmosomidae</taxon>
        <taxon>Nippostrongylus</taxon>
    </lineage>
</organism>
<evidence type="ECO:0000313" key="3">
    <source>
        <dbReference type="EMBL" id="VDL82633.1"/>
    </source>
</evidence>
<evidence type="ECO:0000313" key="4">
    <source>
        <dbReference type="Proteomes" id="UP000271162"/>
    </source>
</evidence>
<keyword evidence="2" id="KW-0812">Transmembrane</keyword>
<evidence type="ECO:0000256" key="2">
    <source>
        <dbReference type="SAM" id="Phobius"/>
    </source>
</evidence>
<proteinExistence type="predicted"/>
<feature type="compositionally biased region" description="Basic and acidic residues" evidence="1">
    <location>
        <begin position="60"/>
        <end position="78"/>
    </location>
</feature>
<accession>A0A0N4YNT4</accession>
<reference evidence="3 4" key="2">
    <citation type="submission" date="2018-11" db="EMBL/GenBank/DDBJ databases">
        <authorList>
            <consortium name="Pathogen Informatics"/>
        </authorList>
    </citation>
    <scope>NUCLEOTIDE SEQUENCE [LARGE SCALE GENOMIC DNA]</scope>
</reference>
<dbReference type="WBParaSite" id="NBR_0001890401-mRNA-1">
    <property type="protein sequence ID" value="NBR_0001890401-mRNA-1"/>
    <property type="gene ID" value="NBR_0001890401"/>
</dbReference>
<evidence type="ECO:0000313" key="5">
    <source>
        <dbReference type="WBParaSite" id="NBR_0001890401-mRNA-1"/>
    </source>
</evidence>
<keyword evidence="4" id="KW-1185">Reference proteome</keyword>
<sequence>MKFAPKTAPIALPKGSGEKASKSGSGESGSRKRRVPKMSRGSGEKIKKAKAGRRKRARKGKDDSPGKDSADDLGKKSGESVSKASGEAISASKRKRQRGMYRSGSESVDVSEHSDEDAEPESDSIEVLIPDELNEYVEKITVGKLSRYGFARSLRLRKMVLYLVALSYMGSLTSFTMFNYSIHRQGCE</sequence>
<reference evidence="5" key="1">
    <citation type="submission" date="2017-02" db="UniProtKB">
        <authorList>
            <consortium name="WormBaseParasite"/>
        </authorList>
    </citation>
    <scope>IDENTIFICATION</scope>
</reference>
<evidence type="ECO:0000256" key="1">
    <source>
        <dbReference type="SAM" id="MobiDB-lite"/>
    </source>
</evidence>